<name>A0A6C0HDM8_9ZZZZ</name>
<dbReference type="SUPFAM" id="SSF52799">
    <property type="entry name" value="(Phosphotyrosine protein) phosphatases II"/>
    <property type="match status" value="1"/>
</dbReference>
<dbReference type="AlphaFoldDB" id="A0A6C0HDM8"/>
<dbReference type="Pfam" id="PF08719">
    <property type="entry name" value="NADAR"/>
    <property type="match status" value="1"/>
</dbReference>
<dbReference type="CDD" id="cd15457">
    <property type="entry name" value="NADAR"/>
    <property type="match status" value="1"/>
</dbReference>
<reference evidence="2" key="1">
    <citation type="journal article" date="2020" name="Nature">
        <title>Giant virus diversity and host interactions through global metagenomics.</title>
        <authorList>
            <person name="Schulz F."/>
            <person name="Roux S."/>
            <person name="Paez-Espino D."/>
            <person name="Jungbluth S."/>
            <person name="Walsh D.A."/>
            <person name="Denef V.J."/>
            <person name="McMahon K.D."/>
            <person name="Konstantinidis K.T."/>
            <person name="Eloe-Fadrosh E.A."/>
            <person name="Kyrpides N.C."/>
            <person name="Woyke T."/>
        </authorList>
    </citation>
    <scope>NUCLEOTIDE SEQUENCE</scope>
    <source>
        <strain evidence="2">GVMAG-M-3300023179-92</strain>
    </source>
</reference>
<dbReference type="InterPro" id="IPR012816">
    <property type="entry name" value="NADAR"/>
</dbReference>
<proteinExistence type="predicted"/>
<evidence type="ECO:0000259" key="1">
    <source>
        <dbReference type="Pfam" id="PF08719"/>
    </source>
</evidence>
<dbReference type="InterPro" id="IPR029021">
    <property type="entry name" value="Prot-tyrosine_phosphatase-like"/>
</dbReference>
<accession>A0A6C0HDM8</accession>
<dbReference type="EMBL" id="MN739934">
    <property type="protein sequence ID" value="QHT78490.1"/>
    <property type="molecule type" value="Genomic_DNA"/>
</dbReference>
<dbReference type="Gene3D" id="1.10.357.40">
    <property type="entry name" value="YbiA-like"/>
    <property type="match status" value="1"/>
</dbReference>
<feature type="domain" description="NADAR" evidence="1">
    <location>
        <begin position="160"/>
        <end position="292"/>
    </location>
</feature>
<evidence type="ECO:0000313" key="2">
    <source>
        <dbReference type="EMBL" id="QHT78490.1"/>
    </source>
</evidence>
<dbReference type="SUPFAM" id="SSF143990">
    <property type="entry name" value="YbiA-like"/>
    <property type="match status" value="1"/>
</dbReference>
<sequence length="302" mass="36118">MSEDQIFNDFCLLHNGIYFGKFPDKNIFKELEKTNVNCIINLTNKDIDYDFSGRIISFPLEEKIVPNEEEVIEFIKDITVLFLRDDFKFYICDDRGTYRAQFIAGLIYGFFDNHNYEVVINLLKERYEMINNRSSEEVLSNKKYEVLFKKLLKPYNFYNSSFFFSNFSKHLVNSSYFNLVFNNSEALFQAYKNPTDKKYIEKMVKVKTPQTAKKYGREVKLREDWKEKVDGFFERRFHCMVDTLVDKINTNTLEWDIVKQEVGLRPLYEYTDKDLLWGSGKDYSGENWLGRAWKIAYIKSMF</sequence>
<dbReference type="InterPro" id="IPR037238">
    <property type="entry name" value="YbiA-like_sf"/>
</dbReference>
<organism evidence="2">
    <name type="scientific">viral metagenome</name>
    <dbReference type="NCBI Taxonomy" id="1070528"/>
    <lineage>
        <taxon>unclassified sequences</taxon>
        <taxon>metagenomes</taxon>
        <taxon>organismal metagenomes</taxon>
    </lineage>
</organism>
<protein>
    <recommendedName>
        <fullName evidence="1">NADAR domain-containing protein</fullName>
    </recommendedName>
</protein>